<dbReference type="HAMAP" id="MF_00171">
    <property type="entry name" value="TruA"/>
    <property type="match status" value="1"/>
</dbReference>
<organism evidence="9 10">
    <name type="scientific">candidate division WOR-3 bacterium 4484_18</name>
    <dbReference type="NCBI Taxonomy" id="2020626"/>
    <lineage>
        <taxon>Bacteria</taxon>
        <taxon>Bacteria division WOR-3</taxon>
    </lineage>
</organism>
<protein>
    <recommendedName>
        <fullName evidence="4">tRNA pseudouridine synthase A</fullName>
        <ecNumber evidence="4">5.4.99.12</ecNumber>
    </recommendedName>
    <alternativeName>
        <fullName evidence="4">tRNA pseudouridine(38-40) synthase</fullName>
    </alternativeName>
    <alternativeName>
        <fullName evidence="4">tRNA pseudouridylate synthase I</fullName>
    </alternativeName>
    <alternativeName>
        <fullName evidence="4">tRNA-uridine isomerase I</fullName>
    </alternativeName>
</protein>
<feature type="domain" description="Pseudouridine synthase I TruA alpha/beta" evidence="8">
    <location>
        <begin position="10"/>
        <end position="104"/>
    </location>
</feature>
<evidence type="ECO:0000256" key="5">
    <source>
        <dbReference type="PIRSR" id="PIRSR001430-1"/>
    </source>
</evidence>
<feature type="domain" description="Pseudouridine synthase I TruA alpha/beta" evidence="8">
    <location>
        <begin position="143"/>
        <end position="237"/>
    </location>
</feature>
<dbReference type="EC" id="5.4.99.12" evidence="4"/>
<dbReference type="PIRSF" id="PIRSF001430">
    <property type="entry name" value="tRNA_psdUrid_synth"/>
    <property type="match status" value="1"/>
</dbReference>
<dbReference type="EMBL" id="NMUJ01000011">
    <property type="protein sequence ID" value="OYV03292.1"/>
    <property type="molecule type" value="Genomic_DNA"/>
</dbReference>
<sequence length="239" mass="27900">MSPNYKIVLEYDGTHFCGWELQHNRRTVRGELEQALQKIFGERPKIYVASRTDSGVHALNQLASFKVTKSMDVNELRNALNGNLPHDIYIKSVEQVDADFNARYAPKRKVYLYRLLPGRSPLRRLYVWEYYKMGFDFYKVRDAATVFVGRYNFRNFAYKDEGICEIYRVEVTHVGDEIHFEIEGNRFLYKMVRMMVGSLVWVNEGKLTVDDIKNMLANKTAKKGFTAPPQGLYLKEVIS</sequence>
<keyword evidence="3 4" id="KW-0413">Isomerase</keyword>
<dbReference type="InterPro" id="IPR020103">
    <property type="entry name" value="PsdUridine_synth_cat_dom_sf"/>
</dbReference>
<feature type="binding site" evidence="4 6">
    <location>
        <position position="111"/>
    </location>
    <ligand>
        <name>substrate</name>
    </ligand>
</feature>
<comment type="caution">
    <text evidence="9">The sequence shown here is derived from an EMBL/GenBank/DDBJ whole genome shotgun (WGS) entry which is preliminary data.</text>
</comment>
<keyword evidence="2 4" id="KW-0819">tRNA processing</keyword>
<reference evidence="10" key="1">
    <citation type="submission" date="2017-07" db="EMBL/GenBank/DDBJ databases">
        <title>Novel pathways for hydrocarbon cycling and metabolic interdependencies in hydrothermal sediment communities.</title>
        <authorList>
            <person name="Dombrowski N."/>
            <person name="Seitz K."/>
            <person name="Teske A."/>
            <person name="Baker B."/>
        </authorList>
    </citation>
    <scope>NUCLEOTIDE SEQUENCE [LARGE SCALE GENOMIC DNA]</scope>
</reference>
<dbReference type="GO" id="GO:0003723">
    <property type="term" value="F:RNA binding"/>
    <property type="evidence" value="ECO:0007669"/>
    <property type="project" value="InterPro"/>
</dbReference>
<evidence type="ECO:0000313" key="10">
    <source>
        <dbReference type="Proteomes" id="UP000216312"/>
    </source>
</evidence>
<name>A0A257LV43_UNCW3</name>
<dbReference type="AlphaFoldDB" id="A0A257LV43"/>
<evidence type="ECO:0000256" key="4">
    <source>
        <dbReference type="HAMAP-Rule" id="MF_00171"/>
    </source>
</evidence>
<dbReference type="Gene3D" id="3.30.70.580">
    <property type="entry name" value="Pseudouridine synthase I, catalytic domain, N-terminal subdomain"/>
    <property type="match status" value="1"/>
</dbReference>
<dbReference type="InterPro" id="IPR001406">
    <property type="entry name" value="PsdUridine_synth_TruA"/>
</dbReference>
<proteinExistence type="inferred from homology"/>
<gene>
    <name evidence="4" type="primary">truA</name>
    <name evidence="9" type="ORF">CGW93_01570</name>
</gene>
<comment type="caution">
    <text evidence="4">Lacks conserved residue(s) required for the propagation of feature annotation.</text>
</comment>
<comment type="function">
    <text evidence="4">Formation of pseudouridine at positions 38, 39 and 40 in the anticodon stem and loop of transfer RNAs.</text>
</comment>
<dbReference type="CDD" id="cd02570">
    <property type="entry name" value="PseudoU_synth_EcTruA"/>
    <property type="match status" value="1"/>
</dbReference>
<evidence type="ECO:0000256" key="1">
    <source>
        <dbReference type="ARBA" id="ARBA00009375"/>
    </source>
</evidence>
<comment type="similarity">
    <text evidence="1 4 7">Belongs to the tRNA pseudouridine synthase TruA family.</text>
</comment>
<dbReference type="NCBIfam" id="TIGR00071">
    <property type="entry name" value="hisT_truA"/>
    <property type="match status" value="1"/>
</dbReference>
<dbReference type="PANTHER" id="PTHR11142:SF0">
    <property type="entry name" value="TRNA PSEUDOURIDINE SYNTHASE-LIKE 1"/>
    <property type="match status" value="1"/>
</dbReference>
<dbReference type="GO" id="GO:0160147">
    <property type="term" value="F:tRNA pseudouridine(38-40) synthase activity"/>
    <property type="evidence" value="ECO:0007669"/>
    <property type="project" value="UniProtKB-EC"/>
</dbReference>
<evidence type="ECO:0000256" key="3">
    <source>
        <dbReference type="ARBA" id="ARBA00023235"/>
    </source>
</evidence>
<dbReference type="InterPro" id="IPR020094">
    <property type="entry name" value="TruA/RsuA/RluB/E/F_N"/>
</dbReference>
<dbReference type="Pfam" id="PF01416">
    <property type="entry name" value="PseudoU_synth_1"/>
    <property type="match status" value="2"/>
</dbReference>
<evidence type="ECO:0000256" key="2">
    <source>
        <dbReference type="ARBA" id="ARBA00022694"/>
    </source>
</evidence>
<dbReference type="InterPro" id="IPR020095">
    <property type="entry name" value="PsdUridine_synth_TruA_C"/>
</dbReference>
<evidence type="ECO:0000259" key="8">
    <source>
        <dbReference type="Pfam" id="PF01416"/>
    </source>
</evidence>
<accession>A0A257LV43</accession>
<dbReference type="PANTHER" id="PTHR11142">
    <property type="entry name" value="PSEUDOURIDYLATE SYNTHASE"/>
    <property type="match status" value="1"/>
</dbReference>
<feature type="active site" description="Nucleophile" evidence="4 5">
    <location>
        <position position="53"/>
    </location>
</feature>
<evidence type="ECO:0000313" key="9">
    <source>
        <dbReference type="EMBL" id="OYV03292.1"/>
    </source>
</evidence>
<dbReference type="Gene3D" id="3.30.70.660">
    <property type="entry name" value="Pseudouridine synthase I, catalytic domain, C-terminal subdomain"/>
    <property type="match status" value="1"/>
</dbReference>
<evidence type="ECO:0000256" key="7">
    <source>
        <dbReference type="RuleBase" id="RU003792"/>
    </source>
</evidence>
<comment type="catalytic activity">
    <reaction evidence="4 7">
        <text>uridine(38/39/40) in tRNA = pseudouridine(38/39/40) in tRNA</text>
        <dbReference type="Rhea" id="RHEA:22376"/>
        <dbReference type="Rhea" id="RHEA-COMP:10085"/>
        <dbReference type="Rhea" id="RHEA-COMP:10087"/>
        <dbReference type="ChEBI" id="CHEBI:65314"/>
        <dbReference type="ChEBI" id="CHEBI:65315"/>
        <dbReference type="EC" id="5.4.99.12"/>
    </reaction>
</comment>
<dbReference type="SUPFAM" id="SSF55120">
    <property type="entry name" value="Pseudouridine synthase"/>
    <property type="match status" value="1"/>
</dbReference>
<dbReference type="FunFam" id="3.30.70.580:FF:000001">
    <property type="entry name" value="tRNA pseudouridine synthase A"/>
    <property type="match status" value="1"/>
</dbReference>
<dbReference type="Proteomes" id="UP000216312">
    <property type="component" value="Unassembled WGS sequence"/>
</dbReference>
<comment type="subunit">
    <text evidence="4">Homodimer.</text>
</comment>
<dbReference type="InterPro" id="IPR020097">
    <property type="entry name" value="PsdUridine_synth_TruA_a/b_dom"/>
</dbReference>
<dbReference type="GO" id="GO:0031119">
    <property type="term" value="P:tRNA pseudouridine synthesis"/>
    <property type="evidence" value="ECO:0007669"/>
    <property type="project" value="UniProtKB-UniRule"/>
</dbReference>
<evidence type="ECO:0000256" key="6">
    <source>
        <dbReference type="PIRSR" id="PIRSR001430-2"/>
    </source>
</evidence>